<gene>
    <name evidence="3" type="ORF">LCGC14_0083000</name>
</gene>
<sequence>MIREILVPVRGDGKGDNVLAHASALARRFKSHVVVTHCRPRPQDLLPYGVPVPTFLKDQLQKQAIELANQVEKSLKSEFDMLVQKFDLTVSNEPIAGTATATWVEEEGRQVEVIKRHGRLVDLIAVAQPDRAGMLGVNSLKAALFHTGRPVLLCPPTDTPPVQIGTHIVIAWNGSTEAARAVALNIGLLEDASTVTILTGGEEAYGTTSEDLASYLKNRGITAEIERFSAHHNVGKELLERCRKLGADLMVMGAYGDSHEKEIMFGGNTQTIIESTSIPVVLVH</sequence>
<dbReference type="Pfam" id="PF00582">
    <property type="entry name" value="Usp"/>
    <property type="match status" value="1"/>
</dbReference>
<evidence type="ECO:0000256" key="1">
    <source>
        <dbReference type="ARBA" id="ARBA00008791"/>
    </source>
</evidence>
<dbReference type="PANTHER" id="PTHR46268">
    <property type="entry name" value="STRESS RESPONSE PROTEIN NHAX"/>
    <property type="match status" value="1"/>
</dbReference>
<feature type="domain" description="UspA" evidence="2">
    <location>
        <begin position="217"/>
        <end position="284"/>
    </location>
</feature>
<evidence type="ECO:0000259" key="2">
    <source>
        <dbReference type="Pfam" id="PF00582"/>
    </source>
</evidence>
<dbReference type="AlphaFoldDB" id="A0A0F9YIX6"/>
<protein>
    <recommendedName>
        <fullName evidence="2">UspA domain-containing protein</fullName>
    </recommendedName>
</protein>
<proteinExistence type="inferred from homology"/>
<dbReference type="SUPFAM" id="SSF52402">
    <property type="entry name" value="Adenine nucleotide alpha hydrolases-like"/>
    <property type="match status" value="2"/>
</dbReference>
<name>A0A0F9YIX6_9ZZZZ</name>
<dbReference type="InterPro" id="IPR006016">
    <property type="entry name" value="UspA"/>
</dbReference>
<comment type="similarity">
    <text evidence="1">Belongs to the universal stress protein A family.</text>
</comment>
<dbReference type="CDD" id="cd00293">
    <property type="entry name" value="USP-like"/>
    <property type="match status" value="1"/>
</dbReference>
<dbReference type="InterPro" id="IPR006015">
    <property type="entry name" value="Universal_stress_UspA"/>
</dbReference>
<comment type="caution">
    <text evidence="3">The sequence shown here is derived from an EMBL/GenBank/DDBJ whole genome shotgun (WGS) entry which is preliminary data.</text>
</comment>
<accession>A0A0F9YIX6</accession>
<evidence type="ECO:0000313" key="3">
    <source>
        <dbReference type="EMBL" id="KKO04474.1"/>
    </source>
</evidence>
<organism evidence="3">
    <name type="scientific">marine sediment metagenome</name>
    <dbReference type="NCBI Taxonomy" id="412755"/>
    <lineage>
        <taxon>unclassified sequences</taxon>
        <taxon>metagenomes</taxon>
        <taxon>ecological metagenomes</taxon>
    </lineage>
</organism>
<reference evidence="3" key="1">
    <citation type="journal article" date="2015" name="Nature">
        <title>Complex archaea that bridge the gap between prokaryotes and eukaryotes.</title>
        <authorList>
            <person name="Spang A."/>
            <person name="Saw J.H."/>
            <person name="Jorgensen S.L."/>
            <person name="Zaremba-Niedzwiedzka K."/>
            <person name="Martijn J."/>
            <person name="Lind A.E."/>
            <person name="van Eijk R."/>
            <person name="Schleper C."/>
            <person name="Guy L."/>
            <person name="Ettema T.J."/>
        </authorList>
    </citation>
    <scope>NUCLEOTIDE SEQUENCE</scope>
</reference>
<dbReference type="PANTHER" id="PTHR46268:SF15">
    <property type="entry name" value="UNIVERSAL STRESS PROTEIN HP_0031"/>
    <property type="match status" value="1"/>
</dbReference>
<dbReference type="EMBL" id="LAZR01000022">
    <property type="protein sequence ID" value="KKO04474.1"/>
    <property type="molecule type" value="Genomic_DNA"/>
</dbReference>
<dbReference type="Gene3D" id="3.40.50.12370">
    <property type="match status" value="1"/>
</dbReference>
<dbReference type="PRINTS" id="PR01438">
    <property type="entry name" value="UNVRSLSTRESS"/>
</dbReference>